<dbReference type="Gene3D" id="1.20.58.1700">
    <property type="match status" value="1"/>
</dbReference>
<feature type="domain" description="Amidase" evidence="1">
    <location>
        <begin position="66"/>
        <end position="443"/>
    </location>
</feature>
<name>A0A8D5GBU3_9PROT</name>
<dbReference type="EMBL" id="AP024110">
    <property type="protein sequence ID" value="BCM24618.1"/>
    <property type="molecule type" value="Genomic_DNA"/>
</dbReference>
<dbReference type="Gene3D" id="3.90.1300.10">
    <property type="entry name" value="Amidase signature (AS) domain"/>
    <property type="match status" value="1"/>
</dbReference>
<dbReference type="Proteomes" id="UP000826722">
    <property type="component" value="Chromosome"/>
</dbReference>
<dbReference type="NCBIfam" id="TIGR02713">
    <property type="entry name" value="allophanate_hyd"/>
    <property type="match status" value="1"/>
</dbReference>
<reference evidence="2" key="1">
    <citation type="journal article" date="2021" name="Arch. Microbiol.">
        <title>Methyloradius palustris gen. nov., sp. nov., a methanol-oxidizing bacterium isolated from snow.</title>
        <authorList>
            <person name="Miyadera T."/>
            <person name="Kojima H."/>
            <person name="Fukui M."/>
        </authorList>
    </citation>
    <scope>NUCLEOTIDE SEQUENCE</scope>
    <source>
        <strain evidence="2">Zm11</strain>
    </source>
</reference>
<accession>A0A8D5GBU3</accession>
<dbReference type="GO" id="GO:0003824">
    <property type="term" value="F:catalytic activity"/>
    <property type="evidence" value="ECO:0007669"/>
    <property type="project" value="InterPro"/>
</dbReference>
<protein>
    <recommendedName>
        <fullName evidence="1">Amidase domain-containing protein</fullName>
    </recommendedName>
</protein>
<dbReference type="KEGG" id="mpau:ZMTM_08770"/>
<dbReference type="SUPFAM" id="SSF75304">
    <property type="entry name" value="Amidase signature (AS) enzymes"/>
    <property type="match status" value="1"/>
</dbReference>
<dbReference type="AlphaFoldDB" id="A0A8D5GBU3"/>
<dbReference type="PANTHER" id="PTHR11895:SF169">
    <property type="entry name" value="GLUTAMYL-TRNA(GLN) AMIDOTRANSFERASE"/>
    <property type="match status" value="1"/>
</dbReference>
<evidence type="ECO:0000313" key="2">
    <source>
        <dbReference type="EMBL" id="BCM24618.1"/>
    </source>
</evidence>
<dbReference type="PANTHER" id="PTHR11895">
    <property type="entry name" value="TRANSAMIDASE"/>
    <property type="match status" value="1"/>
</dbReference>
<dbReference type="InterPro" id="IPR036928">
    <property type="entry name" value="AS_sf"/>
</dbReference>
<dbReference type="InterPro" id="IPR000120">
    <property type="entry name" value="Amidase"/>
</dbReference>
<organism evidence="2 3">
    <name type="scientific">Methyloradius palustris</name>
    <dbReference type="NCBI Taxonomy" id="2778876"/>
    <lineage>
        <taxon>Bacteria</taxon>
        <taxon>Pseudomonadati</taxon>
        <taxon>Pseudomonadota</taxon>
        <taxon>Betaproteobacteria</taxon>
        <taxon>Nitrosomonadales</taxon>
        <taxon>Methylophilaceae</taxon>
        <taxon>Methyloradius</taxon>
    </lineage>
</organism>
<keyword evidence="3" id="KW-1185">Reference proteome</keyword>
<dbReference type="InterPro" id="IPR014085">
    <property type="entry name" value="Allophanate_hydrolase"/>
</dbReference>
<evidence type="ECO:0000259" key="1">
    <source>
        <dbReference type="Pfam" id="PF01425"/>
    </source>
</evidence>
<dbReference type="Pfam" id="PF01425">
    <property type="entry name" value="Amidase"/>
    <property type="match status" value="1"/>
</dbReference>
<sequence>MHTMTTKQALNLEIQHLRSLYLSAALTPAQLVEQLDAAIGNDDPGHIWIRRLSKAEMFVYAKRLESLNPADLPLYGIPFAIKDNIDLAGFPTTAACPEFAYTPEKSATVVQQLIDAGAIPVGKTNLDQFATGLVGTRSPYGACQNSFDSEYISGGSSAGSAVSVAKGFASFSLGTDTAGSGRVPAAFNNLVGHKPTCGLVSTHGVIPACRTLDCVSIFALTASNAKIVLSVAQGYDEADAFSRKLPISPESKTKTTFTFGVPQANQLVYFDNPETPGLFDEAITQLEAIGGTRVEIDFSGFLETARLLYEGPWVAERYAAIREFFEAKPEALFPVTRQIIGGATKFSAADTFAALYRLKDLQRSNAPIWKTLDFIVTPTAGTIYTIAELAAEPVKCNSNLGYYTNFMNLLDLAAIAVPTGFQKNGLPFGITLCAPAFSDEQLLNLASQLEVAAIQQGKRTLGATGIAQQIDKS</sequence>
<evidence type="ECO:0000313" key="3">
    <source>
        <dbReference type="Proteomes" id="UP000826722"/>
    </source>
</evidence>
<dbReference type="InterPro" id="IPR023631">
    <property type="entry name" value="Amidase_dom"/>
</dbReference>
<gene>
    <name evidence="2" type="ORF">ZMTM_08770</name>
</gene>
<proteinExistence type="predicted"/>
<dbReference type="NCBIfam" id="NF006043">
    <property type="entry name" value="PRK08186.1"/>
    <property type="match status" value="1"/>
</dbReference>